<dbReference type="SMART" id="SM01252">
    <property type="entry name" value="KilA-N"/>
    <property type="match status" value="1"/>
</dbReference>
<name>A0AAN7T9K2_9PEZI</name>
<dbReference type="GO" id="GO:0048315">
    <property type="term" value="P:conidium formation"/>
    <property type="evidence" value="ECO:0007669"/>
    <property type="project" value="UniProtKB-KW"/>
</dbReference>
<dbReference type="FunFam" id="3.10.260.10:FF:000002">
    <property type="entry name" value="APSES transcription factor, putative"/>
    <property type="match status" value="1"/>
</dbReference>
<evidence type="ECO:0000313" key="7">
    <source>
        <dbReference type="Proteomes" id="UP001310890"/>
    </source>
</evidence>
<feature type="region of interest" description="Disordered" evidence="3">
    <location>
        <begin position="329"/>
        <end position="366"/>
    </location>
</feature>
<evidence type="ECO:0000256" key="2">
    <source>
        <dbReference type="ARBA" id="ARBA00023321"/>
    </source>
</evidence>
<dbReference type="AlphaFoldDB" id="A0AAN7T9K2"/>
<accession>A0AAN7T9K2</accession>
<dbReference type="Proteomes" id="UP001310890">
    <property type="component" value="Unassembled WGS sequence"/>
</dbReference>
<dbReference type="PROSITE" id="PS51299">
    <property type="entry name" value="HTH_APSES"/>
    <property type="match status" value="1"/>
</dbReference>
<evidence type="ECO:0000256" key="4">
    <source>
        <dbReference type="SAM" id="Phobius"/>
    </source>
</evidence>
<sequence length="406" mass="43827">MAERILPAKTNPMLSEEHTPQYGILVERRCLGQTELKVKPGQVGTSNATDPKNLGTLEYAHLRVPLPRDLTGTGIFTKNASRKWPEAYFLMRRSSDGFISATGMFKAAYPFAQVAEEQAEKDYIKSMEGTSSEEVAGNVWIHPDEAVELAEEYGIKVWIQALLDPEPITHGTSPGKAILSPPAYKNFGSLSNGSMRSPEKKNTEGRSSTRGRRSASVLSADPDAAAKTPSRVKATPRKPRKGRGALSKVDEDQDGPGTDVVNGGAPPVEFGGRNTVKVEVETTTRPSSAGGEELEETRVNIEMPADHPDLPLPENAEAMLEKARQMVAEAQKVGGPSRSGKGKRKAEMLEDDDEGDASSAPLPAKRARKIEVELRKERVLRRSYVALAATLGFGALIPTIMAALGS</sequence>
<dbReference type="PANTHER" id="PTHR38044">
    <property type="entry name" value="BOUQUET FORMATION PROTEIN 4"/>
    <property type="match status" value="1"/>
</dbReference>
<dbReference type="Gene3D" id="3.10.260.10">
    <property type="entry name" value="Transcription regulator HTH, APSES-type DNA-binding domain"/>
    <property type="match status" value="1"/>
</dbReference>
<dbReference type="InterPro" id="IPR003163">
    <property type="entry name" value="Tscrpt_reg_HTH_APSES-type"/>
</dbReference>
<dbReference type="InterPro" id="IPR018004">
    <property type="entry name" value="KilA/APSES_HTH"/>
</dbReference>
<dbReference type="InterPro" id="IPR037548">
    <property type="entry name" value="Bqt4"/>
</dbReference>
<dbReference type="GO" id="GO:0070197">
    <property type="term" value="P:meiotic attachment of telomere to nuclear envelope"/>
    <property type="evidence" value="ECO:0007669"/>
    <property type="project" value="InterPro"/>
</dbReference>
<dbReference type="GO" id="GO:0044820">
    <property type="term" value="P:mitotic telomere tethering at nuclear periphery"/>
    <property type="evidence" value="ECO:0007669"/>
    <property type="project" value="TreeGrafter"/>
</dbReference>
<gene>
    <name evidence="6" type="ORF">LTR62_000981</name>
</gene>
<keyword evidence="2" id="KW-0183">Conidiation</keyword>
<keyword evidence="4" id="KW-1133">Transmembrane helix</keyword>
<dbReference type="InterPro" id="IPR036887">
    <property type="entry name" value="HTH_APSES_sf"/>
</dbReference>
<dbReference type="GO" id="GO:0003677">
    <property type="term" value="F:DNA binding"/>
    <property type="evidence" value="ECO:0007669"/>
    <property type="project" value="InterPro"/>
</dbReference>
<feature type="region of interest" description="Disordered" evidence="3">
    <location>
        <begin position="188"/>
        <end position="271"/>
    </location>
</feature>
<comment type="caution">
    <text evidence="6">The sequence shown here is derived from an EMBL/GenBank/DDBJ whole genome shotgun (WGS) entry which is preliminary data.</text>
</comment>
<evidence type="ECO:0000259" key="5">
    <source>
        <dbReference type="PROSITE" id="PS51299"/>
    </source>
</evidence>
<evidence type="ECO:0000256" key="3">
    <source>
        <dbReference type="SAM" id="MobiDB-lite"/>
    </source>
</evidence>
<keyword evidence="1" id="KW-0749">Sporulation</keyword>
<keyword evidence="4" id="KW-0812">Transmembrane</keyword>
<dbReference type="GO" id="GO:1990862">
    <property type="term" value="C:nuclear membrane complex Bqt3-Bqt4"/>
    <property type="evidence" value="ECO:0007669"/>
    <property type="project" value="InterPro"/>
</dbReference>
<organism evidence="6 7">
    <name type="scientific">Meristemomyces frigidus</name>
    <dbReference type="NCBI Taxonomy" id="1508187"/>
    <lineage>
        <taxon>Eukaryota</taxon>
        <taxon>Fungi</taxon>
        <taxon>Dikarya</taxon>
        <taxon>Ascomycota</taxon>
        <taxon>Pezizomycotina</taxon>
        <taxon>Dothideomycetes</taxon>
        <taxon>Dothideomycetidae</taxon>
        <taxon>Mycosphaerellales</taxon>
        <taxon>Teratosphaeriaceae</taxon>
        <taxon>Meristemomyces</taxon>
    </lineage>
</organism>
<dbReference type="PANTHER" id="PTHR38044:SF1">
    <property type="entry name" value="BOUQUET FORMATION PROTEIN 4"/>
    <property type="match status" value="1"/>
</dbReference>
<evidence type="ECO:0000256" key="1">
    <source>
        <dbReference type="ARBA" id="ARBA00022969"/>
    </source>
</evidence>
<dbReference type="GO" id="GO:0030435">
    <property type="term" value="P:sporulation resulting in formation of a cellular spore"/>
    <property type="evidence" value="ECO:0007669"/>
    <property type="project" value="UniProtKB-KW"/>
</dbReference>
<feature type="compositionally biased region" description="Basic residues" evidence="3">
    <location>
        <begin position="234"/>
        <end position="243"/>
    </location>
</feature>
<evidence type="ECO:0000313" key="6">
    <source>
        <dbReference type="EMBL" id="KAK5107587.1"/>
    </source>
</evidence>
<dbReference type="EMBL" id="JAVRRL010000114">
    <property type="protein sequence ID" value="KAK5107587.1"/>
    <property type="molecule type" value="Genomic_DNA"/>
</dbReference>
<dbReference type="Pfam" id="PF04383">
    <property type="entry name" value="KilA-N"/>
    <property type="match status" value="1"/>
</dbReference>
<proteinExistence type="predicted"/>
<dbReference type="SUPFAM" id="SSF54616">
    <property type="entry name" value="DNA-binding domain of Mlu1-box binding protein MBP1"/>
    <property type="match status" value="1"/>
</dbReference>
<reference evidence="6" key="1">
    <citation type="submission" date="2023-08" db="EMBL/GenBank/DDBJ databases">
        <title>Black Yeasts Isolated from many extreme environments.</title>
        <authorList>
            <person name="Coleine C."/>
            <person name="Stajich J.E."/>
            <person name="Selbmann L."/>
        </authorList>
    </citation>
    <scope>NUCLEOTIDE SEQUENCE</scope>
    <source>
        <strain evidence="6">CCFEE 5401</strain>
    </source>
</reference>
<feature type="domain" description="HTH APSES-type" evidence="5">
    <location>
        <begin position="65"/>
        <end position="174"/>
    </location>
</feature>
<keyword evidence="4" id="KW-0472">Membrane</keyword>
<feature type="transmembrane region" description="Helical" evidence="4">
    <location>
        <begin position="384"/>
        <end position="404"/>
    </location>
</feature>
<protein>
    <recommendedName>
        <fullName evidence="5">HTH APSES-type domain-containing protein</fullName>
    </recommendedName>
</protein>